<gene>
    <name evidence="8" type="ORF">PAGU1578_12570</name>
</gene>
<evidence type="ECO:0000256" key="5">
    <source>
        <dbReference type="ARBA" id="ARBA00032897"/>
    </source>
</evidence>
<evidence type="ECO:0000256" key="1">
    <source>
        <dbReference type="ARBA" id="ARBA00009104"/>
    </source>
</evidence>
<dbReference type="RefSeq" id="WP_137660949.1">
    <property type="nucleotide sequence ID" value="NZ_BJCQ01000027.1"/>
</dbReference>
<evidence type="ECO:0000313" key="8">
    <source>
        <dbReference type="EMBL" id="GCL67636.1"/>
    </source>
</evidence>
<sequence length="253" mass="28440">MLDVETEKKLKVLEQFTEKEFNEAFNAVWKKLTINLQSAEQPIGIITGGAPGSGKSAFIKEASIKLDDNIIPVNGDEFRVYHPRFKEIVSLAKGDFPTYTGSFSGKMVEKIISESIKQRYNIIVEGTFRTADTPIKTLQEMKAAGYKTIAKVKAVNADVAWQSTIDRFNDMKSMGLEPRAVNKLVFDKTVNGLAENTYKVAISGVADHVEVWNRQIKLFDSRLGNIQNLQNIIQKELGILKQVSKLMSKEFFK</sequence>
<keyword evidence="3" id="KW-0547">Nucleotide-binding</keyword>
<dbReference type="GO" id="GO:0016301">
    <property type="term" value="F:kinase activity"/>
    <property type="evidence" value="ECO:0007669"/>
    <property type="project" value="InterPro"/>
</dbReference>
<dbReference type="GO" id="GO:0005524">
    <property type="term" value="F:ATP binding"/>
    <property type="evidence" value="ECO:0007669"/>
    <property type="project" value="UniProtKB-KW"/>
</dbReference>
<evidence type="ECO:0000259" key="7">
    <source>
        <dbReference type="Pfam" id="PF06414"/>
    </source>
</evidence>
<feature type="domain" description="Zeta toxin" evidence="7">
    <location>
        <begin position="35"/>
        <end position="221"/>
    </location>
</feature>
<dbReference type="SUPFAM" id="SSF52540">
    <property type="entry name" value="P-loop containing nucleoside triphosphate hydrolases"/>
    <property type="match status" value="1"/>
</dbReference>
<evidence type="ECO:0000256" key="2">
    <source>
        <dbReference type="ARBA" id="ARBA00011963"/>
    </source>
</evidence>
<organism evidence="8 9">
    <name type="scientific">Veillonella tobetsuensis</name>
    <dbReference type="NCBI Taxonomy" id="1110546"/>
    <lineage>
        <taxon>Bacteria</taxon>
        <taxon>Bacillati</taxon>
        <taxon>Bacillota</taxon>
        <taxon>Negativicutes</taxon>
        <taxon>Veillonellales</taxon>
        <taxon>Veillonellaceae</taxon>
        <taxon>Veillonella</taxon>
    </lineage>
</organism>
<evidence type="ECO:0000313" key="9">
    <source>
        <dbReference type="Proteomes" id="UP000300381"/>
    </source>
</evidence>
<dbReference type="EMBL" id="BJCQ01000027">
    <property type="protein sequence ID" value="GCL67636.1"/>
    <property type="molecule type" value="Genomic_DNA"/>
</dbReference>
<accession>A0A480B337</accession>
<dbReference type="InterPro" id="IPR027417">
    <property type="entry name" value="P-loop_NTPase"/>
</dbReference>
<proteinExistence type="inferred from homology"/>
<evidence type="ECO:0000256" key="4">
    <source>
        <dbReference type="ARBA" id="ARBA00022840"/>
    </source>
</evidence>
<dbReference type="Gene3D" id="3.40.50.300">
    <property type="entry name" value="P-loop containing nucleotide triphosphate hydrolases"/>
    <property type="match status" value="1"/>
</dbReference>
<evidence type="ECO:0000256" key="6">
    <source>
        <dbReference type="ARBA" id="ARBA00048178"/>
    </source>
</evidence>
<evidence type="ECO:0000256" key="3">
    <source>
        <dbReference type="ARBA" id="ARBA00022741"/>
    </source>
</evidence>
<comment type="similarity">
    <text evidence="1">Belongs to the zeta toxin family.</text>
</comment>
<comment type="caution">
    <text evidence="8">The sequence shown here is derived from an EMBL/GenBank/DDBJ whole genome shotgun (WGS) entry which is preliminary data.</text>
</comment>
<keyword evidence="4" id="KW-0067">ATP-binding</keyword>
<reference evidence="8 9" key="1">
    <citation type="submission" date="2019-03" db="EMBL/GenBank/DDBJ databases">
        <title>Draft genome sequences of two Veillonella tobetsuensis clinical isolates from intraoperative bronchial fluids of elderly patients with pulmonary carcinoma.</title>
        <authorList>
            <person name="Akiyama T."/>
        </authorList>
    </citation>
    <scope>NUCLEOTIDE SEQUENCE [LARGE SCALE GENOMIC DNA]</scope>
    <source>
        <strain evidence="8 9">PAGU 1578</strain>
    </source>
</reference>
<protein>
    <recommendedName>
        <fullName evidence="5">UDP-N-acetylglucosamine kinase</fullName>
        <ecNumber evidence="2">2.7.1.176</ecNumber>
    </recommendedName>
    <alternativeName>
        <fullName evidence="5">UDP-N-acetylglucosamine kinase</fullName>
    </alternativeName>
</protein>
<name>A0A480B337_9FIRM</name>
<comment type="catalytic activity">
    <reaction evidence="6">
        <text>UDP-N-acetyl-alpha-D-glucosamine + ATP = UDP-N-acetyl-alpha-D-glucosamine 3'-phosphate + ADP + H(+)</text>
        <dbReference type="Rhea" id="RHEA:32671"/>
        <dbReference type="ChEBI" id="CHEBI:15378"/>
        <dbReference type="ChEBI" id="CHEBI:30616"/>
        <dbReference type="ChEBI" id="CHEBI:57705"/>
        <dbReference type="ChEBI" id="CHEBI:64353"/>
        <dbReference type="ChEBI" id="CHEBI:456216"/>
        <dbReference type="EC" id="2.7.1.176"/>
    </reaction>
</comment>
<dbReference type="InterPro" id="IPR010488">
    <property type="entry name" value="Zeta_toxin_domain"/>
</dbReference>
<dbReference type="Pfam" id="PF06414">
    <property type="entry name" value="Zeta_toxin"/>
    <property type="match status" value="1"/>
</dbReference>
<dbReference type="EC" id="2.7.1.176" evidence="2"/>
<dbReference type="Proteomes" id="UP000300381">
    <property type="component" value="Unassembled WGS sequence"/>
</dbReference>
<dbReference type="AlphaFoldDB" id="A0A480B337"/>